<feature type="transmembrane region" description="Helical" evidence="7">
    <location>
        <begin position="78"/>
        <end position="101"/>
    </location>
</feature>
<evidence type="ECO:0000313" key="8">
    <source>
        <dbReference type="EMBL" id="CAD5919348.1"/>
    </source>
</evidence>
<feature type="transmembrane region" description="Helical" evidence="7">
    <location>
        <begin position="294"/>
        <end position="315"/>
    </location>
</feature>
<dbReference type="Pfam" id="PF13440">
    <property type="entry name" value="Polysacc_synt_3"/>
    <property type="match status" value="1"/>
</dbReference>
<dbReference type="PANTHER" id="PTHR30250:SF10">
    <property type="entry name" value="LIPOPOLYSACCHARIDE BIOSYNTHESIS PROTEIN WZXC"/>
    <property type="match status" value="1"/>
</dbReference>
<keyword evidence="5 7" id="KW-1133">Transmembrane helix</keyword>
<dbReference type="AlphaFoldDB" id="A0A9W4CYJ4"/>
<keyword evidence="3" id="KW-1003">Cell membrane</keyword>
<evidence type="ECO:0000256" key="4">
    <source>
        <dbReference type="ARBA" id="ARBA00022692"/>
    </source>
</evidence>
<evidence type="ECO:0000256" key="3">
    <source>
        <dbReference type="ARBA" id="ARBA00022475"/>
    </source>
</evidence>
<feature type="transmembrane region" description="Helical" evidence="7">
    <location>
        <begin position="417"/>
        <end position="436"/>
    </location>
</feature>
<evidence type="ECO:0000313" key="9">
    <source>
        <dbReference type="Proteomes" id="UP001153719"/>
    </source>
</evidence>
<dbReference type="EMBL" id="LR882967">
    <property type="protein sequence ID" value="CAD5919348.1"/>
    <property type="molecule type" value="Genomic_DNA"/>
</dbReference>
<feature type="transmembrane region" description="Helical" evidence="7">
    <location>
        <begin position="146"/>
        <end position="165"/>
    </location>
</feature>
<comment type="similarity">
    <text evidence="2">Belongs to the polysaccharide synthase family.</text>
</comment>
<comment type="subcellular location">
    <subcellularLocation>
        <location evidence="1">Cell membrane</location>
        <topology evidence="1">Multi-pass membrane protein</topology>
    </subcellularLocation>
</comment>
<evidence type="ECO:0008006" key="10">
    <source>
        <dbReference type="Google" id="ProtNLM"/>
    </source>
</evidence>
<dbReference type="PANTHER" id="PTHR30250">
    <property type="entry name" value="PST FAMILY PREDICTED COLANIC ACID TRANSPORTER"/>
    <property type="match status" value="1"/>
</dbReference>
<dbReference type="GO" id="GO:0005886">
    <property type="term" value="C:plasma membrane"/>
    <property type="evidence" value="ECO:0007669"/>
    <property type="project" value="UniProtKB-SubCell"/>
</dbReference>
<evidence type="ECO:0000256" key="1">
    <source>
        <dbReference type="ARBA" id="ARBA00004651"/>
    </source>
</evidence>
<evidence type="ECO:0000256" key="5">
    <source>
        <dbReference type="ARBA" id="ARBA00022989"/>
    </source>
</evidence>
<keyword evidence="9" id="KW-1185">Reference proteome</keyword>
<gene>
    <name evidence="8" type="ORF">NO713_00558</name>
</gene>
<keyword evidence="6 7" id="KW-0472">Membrane</keyword>
<feature type="transmembrane region" description="Helical" evidence="7">
    <location>
        <begin position="171"/>
        <end position="189"/>
    </location>
</feature>
<name>A0A9W4CYJ4_9CYAN</name>
<feature type="transmembrane region" description="Helical" evidence="7">
    <location>
        <begin position="366"/>
        <end position="391"/>
    </location>
</feature>
<accession>A0A9W4CYJ4</accession>
<evidence type="ECO:0000256" key="2">
    <source>
        <dbReference type="ARBA" id="ARBA00007430"/>
    </source>
</evidence>
<feature type="transmembrane region" description="Helical" evidence="7">
    <location>
        <begin position="327"/>
        <end position="345"/>
    </location>
</feature>
<dbReference type="RefSeq" id="WP_254172943.1">
    <property type="nucleotide sequence ID" value="NZ_LR882967.1"/>
</dbReference>
<dbReference type="KEGG" id="ppsu:NO713_00558"/>
<evidence type="ECO:0000256" key="7">
    <source>
        <dbReference type="SAM" id="Phobius"/>
    </source>
</evidence>
<dbReference type="InterPro" id="IPR050833">
    <property type="entry name" value="Poly_Biosynth_Transport"/>
</dbReference>
<dbReference type="Proteomes" id="UP001153719">
    <property type="component" value="Chromosome"/>
</dbReference>
<protein>
    <recommendedName>
        <fullName evidence="10">Polysaccharide biosynthesis protein</fullName>
    </recommendedName>
</protein>
<reference evidence="8" key="1">
    <citation type="submission" date="2020-09" db="EMBL/GenBank/DDBJ databases">
        <authorList>
            <person name="Blom J."/>
        </authorList>
    </citation>
    <scope>NUCLEOTIDE SEQUENCE</scope>
    <source>
        <strain evidence="8">No.713</strain>
    </source>
</reference>
<feature type="transmembrane region" description="Helical" evidence="7">
    <location>
        <begin position="41"/>
        <end position="58"/>
    </location>
</feature>
<proteinExistence type="inferred from homology"/>
<sequence>MTSLSKQAIQATMWTLFGYGGSQVLRLGGNLILTRLLVPELFGLMALVNTFIIGLNLFSDVGIHPSIIRSERGDDPEFLNTAWTIQVFRGFGLWIICLLITVPLANFYNEPKLLWITPIVGFKTVIAGFESTSLASLNRHLNLKILTIYDFIVQGLSLGIMIILAWISPNIWALIIGALVSSLFGLIRSHYLNSGMPNRLALDQSAFKELISFGRWIFISTVMTFLASQSDRLILGKLLTLQILGVYTVASALADLPKSLVGSVMGKVVFPVISKQLDLPRSQLQKIILEKRKILLLLVSFPLAILVCFGDQLILNLYDQRYEQAAWMLPILTLGIWPFILCISIEQALYALGKPLYMAVGNVFKFLWMVIFLPLSFSIMGIAGTILVVAFNDIPFYIFVNYGLWREGLSGLKQDLWATYLLIGIIFILGGIRYTLGYGLSIEGIFDYLP</sequence>
<evidence type="ECO:0000256" key="6">
    <source>
        <dbReference type="ARBA" id="ARBA00023136"/>
    </source>
</evidence>
<keyword evidence="4 7" id="KW-0812">Transmembrane</keyword>
<organism evidence="8 9">
    <name type="scientific">Planktothrix pseudagardhii</name>
    <dbReference type="NCBI Taxonomy" id="132604"/>
    <lineage>
        <taxon>Bacteria</taxon>
        <taxon>Bacillati</taxon>
        <taxon>Cyanobacteriota</taxon>
        <taxon>Cyanophyceae</taxon>
        <taxon>Oscillatoriophycideae</taxon>
        <taxon>Oscillatoriales</taxon>
        <taxon>Microcoleaceae</taxon>
        <taxon>Planktothrix</taxon>
    </lineage>
</organism>